<reference evidence="5 6" key="1">
    <citation type="submission" date="2023-08" db="EMBL/GenBank/DDBJ databases">
        <title>Black Yeasts Isolated from many extreme environments.</title>
        <authorList>
            <person name="Coleine C."/>
            <person name="Stajich J.E."/>
            <person name="Selbmann L."/>
        </authorList>
    </citation>
    <scope>NUCLEOTIDE SEQUENCE [LARGE SCALE GENOMIC DNA]</scope>
    <source>
        <strain evidence="5 6">CCFEE 5935</strain>
    </source>
</reference>
<dbReference type="Pfam" id="PF00069">
    <property type="entry name" value="Pkinase"/>
    <property type="match status" value="1"/>
</dbReference>
<feature type="compositionally biased region" description="Polar residues" evidence="3">
    <location>
        <begin position="467"/>
        <end position="480"/>
    </location>
</feature>
<feature type="compositionally biased region" description="Polar residues" evidence="3">
    <location>
        <begin position="396"/>
        <end position="420"/>
    </location>
</feature>
<organism evidence="5 6">
    <name type="scientific">Saxophila tyrrhenica</name>
    <dbReference type="NCBI Taxonomy" id="1690608"/>
    <lineage>
        <taxon>Eukaryota</taxon>
        <taxon>Fungi</taxon>
        <taxon>Dikarya</taxon>
        <taxon>Ascomycota</taxon>
        <taxon>Pezizomycotina</taxon>
        <taxon>Dothideomycetes</taxon>
        <taxon>Dothideomycetidae</taxon>
        <taxon>Mycosphaerellales</taxon>
        <taxon>Extremaceae</taxon>
        <taxon>Saxophila</taxon>
    </lineage>
</organism>
<keyword evidence="6" id="KW-1185">Reference proteome</keyword>
<feature type="compositionally biased region" description="Basic and acidic residues" evidence="3">
    <location>
        <begin position="167"/>
        <end position="178"/>
    </location>
</feature>
<evidence type="ECO:0000256" key="2">
    <source>
        <dbReference type="ARBA" id="ARBA00022840"/>
    </source>
</evidence>
<dbReference type="InterPro" id="IPR011009">
    <property type="entry name" value="Kinase-like_dom_sf"/>
</dbReference>
<feature type="compositionally biased region" description="Basic and acidic residues" evidence="3">
    <location>
        <begin position="356"/>
        <end position="365"/>
    </location>
</feature>
<dbReference type="AlphaFoldDB" id="A0AAV9P4S0"/>
<dbReference type="GeneID" id="89928788"/>
<feature type="domain" description="Protein kinase" evidence="4">
    <location>
        <begin position="549"/>
        <end position="862"/>
    </location>
</feature>
<sequence>MAADIQKHFKSLRVDTGRRRSRKDPFADPFEDDSDDDKRTSRSRSKTNKSPPSAAAEKKEKPPSALAAPPAKNNVSSLSHSAASRNSEDEFLDAPKRTTDRRPSPAPAELASLRVSDGAGRRGSLDHGLQSKGLAGRGVQTNKTPRSAVALAAGNLAYLDDSGSDDEPQRPSRADRHPSPAPRKQSDSVDPLQRSGTPTGAREPAKEPTQPSRHTVASPFAGTKYLEDSESDGDSDSDSEAVTSRSGSLEGPTAPEAPPTSPEKGKLEVKRVDKPKQHGGGVSWRAFSAGRAEQRSSEIEALQTSLKQRGKSISFGTHAVTDDGNRVPIPAAPGQIVAAPGARGRGRKGRGKSPPRRAEDTRPAEDEGGDGGAAGVGVYDPTQFKTNPFTGEPVRRTSSGRDGNTSTQQRGQRSPDSLSGSIPDIRINNIAHYTGSLSSKMTISPPQTIPEEQITDKLHSPLMSPTEEYTNPLSRNSSARSIRMTGSRATRIPGAGSRRQSRRSLSANPSPSPAHTFLSSWSRDAGASEPAPEPKPDDEGQAIGLNNEYIIGRTINQGGFGVVKEVHAISPSGEPILRAVKIVRKAIPDRDESENEKAQQELEHEVSIWRHLKHRHILDLHAVYETDFATFCMMELNVGGTLFDIVRKARMDASSHNGRKGLEPKLAKHYAYQLACALRYLHEDIRVCHRDVKLENCLIDLSAPNAAAEGGNLRLCDFGLADFLHNEGSLDGDGLAMRLSSPLLAEPPAHAQAHHRTQSSVIGTLEYASPRGLSVNRKLFETAGDMWAFGVIVYALVTGELPFRHAMPSKTVEMIMQAAWDGEALAQAYGGGKEVRELVQGCLERDVEARWGIGEVLGGAWFEGMSEEGGDRVNGEGGREDWR</sequence>
<dbReference type="GO" id="GO:0005524">
    <property type="term" value="F:ATP binding"/>
    <property type="evidence" value="ECO:0007669"/>
    <property type="project" value="UniProtKB-KW"/>
</dbReference>
<feature type="compositionally biased region" description="Basic and acidic residues" evidence="3">
    <location>
        <begin position="263"/>
        <end position="276"/>
    </location>
</feature>
<dbReference type="PROSITE" id="PS00108">
    <property type="entry name" value="PROTEIN_KINASE_ST"/>
    <property type="match status" value="1"/>
</dbReference>
<keyword evidence="2" id="KW-0067">ATP-binding</keyword>
<dbReference type="Proteomes" id="UP001337655">
    <property type="component" value="Unassembled WGS sequence"/>
</dbReference>
<comment type="caution">
    <text evidence="5">The sequence shown here is derived from an EMBL/GenBank/DDBJ whole genome shotgun (WGS) entry which is preliminary data.</text>
</comment>
<dbReference type="Gene3D" id="1.10.510.10">
    <property type="entry name" value="Transferase(Phosphotransferase) domain 1"/>
    <property type="match status" value="1"/>
</dbReference>
<accession>A0AAV9P4S0</accession>
<dbReference type="GO" id="GO:0005737">
    <property type="term" value="C:cytoplasm"/>
    <property type="evidence" value="ECO:0007669"/>
    <property type="project" value="TreeGrafter"/>
</dbReference>
<dbReference type="PANTHER" id="PTHR24346">
    <property type="entry name" value="MAP/MICROTUBULE AFFINITY-REGULATING KINASE"/>
    <property type="match status" value="1"/>
</dbReference>
<dbReference type="GO" id="GO:0000226">
    <property type="term" value="P:microtubule cytoskeleton organization"/>
    <property type="evidence" value="ECO:0007669"/>
    <property type="project" value="TreeGrafter"/>
</dbReference>
<feature type="compositionally biased region" description="Basic and acidic residues" evidence="3">
    <location>
        <begin position="12"/>
        <end position="26"/>
    </location>
</feature>
<protein>
    <recommendedName>
        <fullName evidence="4">Protein kinase domain-containing protein</fullName>
    </recommendedName>
</protein>
<gene>
    <name evidence="5" type="ORF">LTR77_007452</name>
</gene>
<feature type="compositionally biased region" description="Basic and acidic residues" evidence="3">
    <location>
        <begin position="93"/>
        <end position="103"/>
    </location>
</feature>
<dbReference type="InterPro" id="IPR000719">
    <property type="entry name" value="Prot_kinase_dom"/>
</dbReference>
<dbReference type="PROSITE" id="PS50011">
    <property type="entry name" value="PROTEIN_KINASE_DOM"/>
    <property type="match status" value="1"/>
</dbReference>
<evidence type="ECO:0000259" key="4">
    <source>
        <dbReference type="PROSITE" id="PS50011"/>
    </source>
</evidence>
<dbReference type="GO" id="GO:0035556">
    <property type="term" value="P:intracellular signal transduction"/>
    <property type="evidence" value="ECO:0007669"/>
    <property type="project" value="TreeGrafter"/>
</dbReference>
<dbReference type="GO" id="GO:0004674">
    <property type="term" value="F:protein serine/threonine kinase activity"/>
    <property type="evidence" value="ECO:0007669"/>
    <property type="project" value="TreeGrafter"/>
</dbReference>
<dbReference type="RefSeq" id="XP_064657459.1">
    <property type="nucleotide sequence ID" value="XM_064804689.1"/>
</dbReference>
<feature type="region of interest" description="Disordered" evidence="3">
    <location>
        <begin position="1"/>
        <end position="425"/>
    </location>
</feature>
<feature type="region of interest" description="Disordered" evidence="3">
    <location>
        <begin position="462"/>
        <end position="542"/>
    </location>
</feature>
<dbReference type="EMBL" id="JAVRRT010000011">
    <property type="protein sequence ID" value="KAK5167753.1"/>
    <property type="molecule type" value="Genomic_DNA"/>
</dbReference>
<dbReference type="SMART" id="SM00220">
    <property type="entry name" value="S_TKc"/>
    <property type="match status" value="1"/>
</dbReference>
<evidence type="ECO:0000313" key="6">
    <source>
        <dbReference type="Proteomes" id="UP001337655"/>
    </source>
</evidence>
<feature type="compositionally biased region" description="Low complexity" evidence="3">
    <location>
        <begin position="63"/>
        <end position="85"/>
    </location>
</feature>
<dbReference type="SUPFAM" id="SSF56112">
    <property type="entry name" value="Protein kinase-like (PK-like)"/>
    <property type="match status" value="1"/>
</dbReference>
<feature type="compositionally biased region" description="Acidic residues" evidence="3">
    <location>
        <begin position="228"/>
        <end position="239"/>
    </location>
</feature>
<proteinExistence type="predicted"/>
<name>A0AAV9P4S0_9PEZI</name>
<dbReference type="PANTHER" id="PTHR24346:SF76">
    <property type="entry name" value="NON-SPECIFIC SERINE_THREONINE PROTEIN KINASE"/>
    <property type="match status" value="1"/>
</dbReference>
<evidence type="ECO:0000256" key="1">
    <source>
        <dbReference type="ARBA" id="ARBA00022741"/>
    </source>
</evidence>
<evidence type="ECO:0000313" key="5">
    <source>
        <dbReference type="EMBL" id="KAK5167753.1"/>
    </source>
</evidence>
<feature type="compositionally biased region" description="Basic residues" evidence="3">
    <location>
        <begin position="344"/>
        <end position="355"/>
    </location>
</feature>
<dbReference type="InterPro" id="IPR008271">
    <property type="entry name" value="Ser/Thr_kinase_AS"/>
</dbReference>
<keyword evidence="1" id="KW-0547">Nucleotide-binding</keyword>
<evidence type="ECO:0000256" key="3">
    <source>
        <dbReference type="SAM" id="MobiDB-lite"/>
    </source>
</evidence>